<dbReference type="SUPFAM" id="SSF52540">
    <property type="entry name" value="P-loop containing nucleoside triphosphate hydrolases"/>
    <property type="match status" value="1"/>
</dbReference>
<feature type="non-terminal residue" evidence="1">
    <location>
        <position position="814"/>
    </location>
</feature>
<dbReference type="Gene3D" id="3.40.50.300">
    <property type="entry name" value="P-loop containing nucleotide triphosphate hydrolases"/>
    <property type="match status" value="1"/>
</dbReference>
<dbReference type="AlphaFoldDB" id="A0A4Y9ZYE8"/>
<protein>
    <recommendedName>
        <fullName evidence="3">VLIG-type G domain-containing protein</fullName>
    </recommendedName>
</protein>
<dbReference type="STRING" id="135208.A0A4Y9ZYE8"/>
<evidence type="ECO:0008006" key="3">
    <source>
        <dbReference type="Google" id="ProtNLM"/>
    </source>
</evidence>
<sequence length="814" mass="91113">MWTRFPVVAAVSRRTITSSSDRHRKALTFVTDQGPYPFASYFSDMIQTFERTTRKPTGEELQNLIISTSTFGKFQAQSLSGKLTVSSFRLGEWLADLLCLIPIHIAVCRENRFIPLKDGVFSPELEKALLGAEVTRIMDNLSFGWYESLFQSYMANKRVKVVSSMGEQSVGKSFALNHLVDTSFAGSAMRTTEGVWMSVTPTDEALIVALDFEGLFQSFQSSSSVLDPAANPSLFQSTLVIIIKDVVDSDKAEITREFSLKFQKIVQEEQDANFISRLHAGKLNIIPWPVIESREFYKLFGTLKKRLDQQRTTHNSAGEFLHTLKTLMAKLKANDWGAMSQTMAAHRAQNLLALLSTALETGFADVEFDFEPLKNMDNDVPIEKPDTEARFLLSGPKVEHSDRDGILSTLRTSWNQFSSRQNILDSDWITELDAHIGSLVDLRVDHVREWITSNLSRFQTSHASIEELRRTFENCVVDLRSNVQLCKAQQEHSCPALCSAQGVCEIDTAPQSIEATFTGRHETFQYTKYNQISKRLKCIKVIAPGDTTHEGAHNHSAEKNPFHFCEARCESCGYFCTLPLGHTQQEHETRHGSMSQTRWAIDGPDGTVVELEGRKFSANDEGAPMMCNLVCLSLGRHAHIDYCRTEEGTLCDGPDIHHIHTRMLPNPDRAKDYITHALHWRRMGFKDPYPRDEQTNFAKCDAMCPGPEHAATATAPAQPSFCTLPMFHPPQNPNAAVAGMGYISNDGHQFSCRNPVVMQQAFHVIFVIDSDRRPLPNAPATDRIACASNNRLGAVFSALYGFWSARHAAIAGQG</sequence>
<organism evidence="1 2">
    <name type="scientific">Hericium alpestre</name>
    <dbReference type="NCBI Taxonomy" id="135208"/>
    <lineage>
        <taxon>Eukaryota</taxon>
        <taxon>Fungi</taxon>
        <taxon>Dikarya</taxon>
        <taxon>Basidiomycota</taxon>
        <taxon>Agaricomycotina</taxon>
        <taxon>Agaricomycetes</taxon>
        <taxon>Russulales</taxon>
        <taxon>Hericiaceae</taxon>
        <taxon>Hericium</taxon>
    </lineage>
</organism>
<dbReference type="PANTHER" id="PTHR22796">
    <property type="entry name" value="URG4-RELATED"/>
    <property type="match status" value="1"/>
</dbReference>
<name>A0A4Y9ZYE8_9AGAM</name>
<accession>A0A4Y9ZYE8</accession>
<dbReference type="InterPro" id="IPR027417">
    <property type="entry name" value="P-loop_NTPase"/>
</dbReference>
<dbReference type="OrthoDB" id="2343366at2759"/>
<keyword evidence="2" id="KW-1185">Reference proteome</keyword>
<proteinExistence type="predicted"/>
<dbReference type="EMBL" id="SFCI01000665">
    <property type="protein sequence ID" value="TFY78519.1"/>
    <property type="molecule type" value="Genomic_DNA"/>
</dbReference>
<dbReference type="Proteomes" id="UP000298061">
    <property type="component" value="Unassembled WGS sequence"/>
</dbReference>
<gene>
    <name evidence="1" type="ORF">EWM64_g5492</name>
</gene>
<evidence type="ECO:0000313" key="2">
    <source>
        <dbReference type="Proteomes" id="UP000298061"/>
    </source>
</evidence>
<evidence type="ECO:0000313" key="1">
    <source>
        <dbReference type="EMBL" id="TFY78519.1"/>
    </source>
</evidence>
<reference evidence="1 2" key="1">
    <citation type="submission" date="2019-02" db="EMBL/GenBank/DDBJ databases">
        <title>Genome sequencing of the rare red list fungi Hericium alpestre (H. flagellum).</title>
        <authorList>
            <person name="Buettner E."/>
            <person name="Kellner H."/>
        </authorList>
    </citation>
    <scope>NUCLEOTIDE SEQUENCE [LARGE SCALE GENOMIC DNA]</scope>
    <source>
        <strain evidence="1 2">DSM 108284</strain>
    </source>
</reference>
<dbReference type="PANTHER" id="PTHR22796:SF1">
    <property type="entry name" value="VWFA DOMAIN-CONTAINING PROTEIN"/>
    <property type="match status" value="1"/>
</dbReference>
<comment type="caution">
    <text evidence="1">The sequence shown here is derived from an EMBL/GenBank/DDBJ whole genome shotgun (WGS) entry which is preliminary data.</text>
</comment>